<reference evidence="1" key="1">
    <citation type="submission" date="2021-05" db="EMBL/GenBank/DDBJ databases">
        <authorList>
            <person name="Scholz U."/>
            <person name="Mascher M."/>
            <person name="Fiebig A."/>
        </authorList>
    </citation>
    <scope>NUCLEOTIDE SEQUENCE [LARGE SCALE GENOMIC DNA]</scope>
</reference>
<evidence type="ECO:0000313" key="2">
    <source>
        <dbReference type="Proteomes" id="UP001732700"/>
    </source>
</evidence>
<organism evidence="1 2">
    <name type="scientific">Avena sativa</name>
    <name type="common">Oat</name>
    <dbReference type="NCBI Taxonomy" id="4498"/>
    <lineage>
        <taxon>Eukaryota</taxon>
        <taxon>Viridiplantae</taxon>
        <taxon>Streptophyta</taxon>
        <taxon>Embryophyta</taxon>
        <taxon>Tracheophyta</taxon>
        <taxon>Spermatophyta</taxon>
        <taxon>Magnoliopsida</taxon>
        <taxon>Liliopsida</taxon>
        <taxon>Poales</taxon>
        <taxon>Poaceae</taxon>
        <taxon>BOP clade</taxon>
        <taxon>Pooideae</taxon>
        <taxon>Poodae</taxon>
        <taxon>Poeae</taxon>
        <taxon>Poeae Chloroplast Group 1 (Aveneae type)</taxon>
        <taxon>Aveninae</taxon>
        <taxon>Avena</taxon>
    </lineage>
</organism>
<proteinExistence type="predicted"/>
<accession>A0ACD5VQM0</accession>
<dbReference type="EnsemblPlants" id="AVESA.00010b.r2.3CG0472010.1">
    <property type="protein sequence ID" value="AVESA.00010b.r2.3CG0472010.1.CDS.1"/>
    <property type="gene ID" value="AVESA.00010b.r2.3CG0472010"/>
</dbReference>
<evidence type="ECO:0000313" key="1">
    <source>
        <dbReference type="EnsemblPlants" id="AVESA.00010b.r2.3CG0472010.1.CDS.1"/>
    </source>
</evidence>
<reference evidence="1" key="2">
    <citation type="submission" date="2025-09" db="UniProtKB">
        <authorList>
            <consortium name="EnsemblPlants"/>
        </authorList>
    </citation>
    <scope>IDENTIFICATION</scope>
</reference>
<protein>
    <submittedName>
        <fullName evidence="1">Uncharacterized protein</fullName>
    </submittedName>
</protein>
<sequence length="223" mass="24287">MILTAVTSVSQLRFNSDWKQTLLLCAQRSDEKTLKFVKSQPLLPIRLQTLPLFHVSLPFRLTKMAKPSQSRVLLLPVEALLAAALLLPRALSDADADAGSTPTAYDELRLRGFPRGLLPANVRGYTLDAGSGDFAVDLVSSCRIVLPAGSYLANFDDRLTGHLDDGRISGLSGISVKAFFRWWSITGIRADVDELVFEVGSVSAKFPARHFNASLECPAKADS</sequence>
<dbReference type="Proteomes" id="UP001732700">
    <property type="component" value="Chromosome 3C"/>
</dbReference>
<keyword evidence="2" id="KW-1185">Reference proteome</keyword>
<name>A0ACD5VQM0_AVESA</name>